<feature type="repeat" description="TPR" evidence="3">
    <location>
        <begin position="211"/>
        <end position="244"/>
    </location>
</feature>
<evidence type="ECO:0000256" key="3">
    <source>
        <dbReference type="PROSITE-ProRule" id="PRU00339"/>
    </source>
</evidence>
<dbReference type="EMBL" id="JACWMW010000006">
    <property type="protein sequence ID" value="MBD1387476.1"/>
    <property type="molecule type" value="Genomic_DNA"/>
</dbReference>
<evidence type="ECO:0000256" key="2">
    <source>
        <dbReference type="ARBA" id="ARBA00022803"/>
    </source>
</evidence>
<dbReference type="SUPFAM" id="SSF48452">
    <property type="entry name" value="TPR-like"/>
    <property type="match status" value="2"/>
</dbReference>
<proteinExistence type="predicted"/>
<evidence type="ECO:0000256" key="1">
    <source>
        <dbReference type="ARBA" id="ARBA00022737"/>
    </source>
</evidence>
<feature type="chain" id="PRO_5045321388" description="Tetratricopeptide repeat protein" evidence="4">
    <location>
        <begin position="19"/>
        <end position="272"/>
    </location>
</feature>
<dbReference type="Pfam" id="PF13181">
    <property type="entry name" value="TPR_8"/>
    <property type="match status" value="1"/>
</dbReference>
<dbReference type="PANTHER" id="PTHR44858">
    <property type="entry name" value="TETRATRICOPEPTIDE REPEAT PROTEIN 6"/>
    <property type="match status" value="1"/>
</dbReference>
<dbReference type="InterPro" id="IPR019734">
    <property type="entry name" value="TPR_rpt"/>
</dbReference>
<dbReference type="SMART" id="SM00028">
    <property type="entry name" value="TPR"/>
    <property type="match status" value="2"/>
</dbReference>
<organism evidence="5 6">
    <name type="scientific">Mucilaginibacter rigui</name>
    <dbReference type="NCBI Taxonomy" id="534635"/>
    <lineage>
        <taxon>Bacteria</taxon>
        <taxon>Pseudomonadati</taxon>
        <taxon>Bacteroidota</taxon>
        <taxon>Sphingobacteriia</taxon>
        <taxon>Sphingobacteriales</taxon>
        <taxon>Sphingobacteriaceae</taxon>
        <taxon>Mucilaginibacter</taxon>
    </lineage>
</organism>
<feature type="signal peptide" evidence="4">
    <location>
        <begin position="1"/>
        <end position="18"/>
    </location>
</feature>
<keyword evidence="1" id="KW-0677">Repeat</keyword>
<evidence type="ECO:0000313" key="5">
    <source>
        <dbReference type="EMBL" id="MBD1387476.1"/>
    </source>
</evidence>
<evidence type="ECO:0000313" key="6">
    <source>
        <dbReference type="Proteomes" id="UP000618754"/>
    </source>
</evidence>
<protein>
    <recommendedName>
        <fullName evidence="7">Tetratricopeptide repeat protein</fullName>
    </recommendedName>
</protein>
<dbReference type="Proteomes" id="UP000618754">
    <property type="component" value="Unassembled WGS sequence"/>
</dbReference>
<evidence type="ECO:0000256" key="4">
    <source>
        <dbReference type="SAM" id="SignalP"/>
    </source>
</evidence>
<evidence type="ECO:0008006" key="7">
    <source>
        <dbReference type="Google" id="ProtNLM"/>
    </source>
</evidence>
<dbReference type="InterPro" id="IPR050498">
    <property type="entry name" value="Ycf3"/>
</dbReference>
<keyword evidence="2 3" id="KW-0802">TPR repeat</keyword>
<comment type="caution">
    <text evidence="5">The sequence shown here is derived from an EMBL/GenBank/DDBJ whole genome shotgun (WGS) entry which is preliminary data.</text>
</comment>
<gene>
    <name evidence="5" type="ORF">IDJ75_19480</name>
</gene>
<keyword evidence="6" id="KW-1185">Reference proteome</keyword>
<dbReference type="PROSITE" id="PS50005">
    <property type="entry name" value="TPR"/>
    <property type="match status" value="1"/>
</dbReference>
<dbReference type="InterPro" id="IPR011990">
    <property type="entry name" value="TPR-like_helical_dom_sf"/>
</dbReference>
<accession>A0ABR7XAB0</accession>
<dbReference type="Gene3D" id="1.25.40.10">
    <property type="entry name" value="Tetratricopeptide repeat domain"/>
    <property type="match status" value="2"/>
</dbReference>
<dbReference type="PANTHER" id="PTHR44858:SF1">
    <property type="entry name" value="UDP-N-ACETYLGLUCOSAMINE--PEPTIDE N-ACETYLGLUCOSAMINYLTRANSFERASE SPINDLY-RELATED"/>
    <property type="match status" value="1"/>
</dbReference>
<name>A0ABR7XAB0_9SPHI</name>
<keyword evidence="4" id="KW-0732">Signal</keyword>
<reference evidence="5 6" key="1">
    <citation type="submission" date="2020-09" db="EMBL/GenBank/DDBJ databases">
        <title>Novel species of Mucilaginibacter isolated from a glacier on the Tibetan Plateau.</title>
        <authorList>
            <person name="Liu Q."/>
            <person name="Xin Y.-H."/>
        </authorList>
    </citation>
    <scope>NUCLEOTIDE SEQUENCE [LARGE SCALE GENOMIC DNA]</scope>
    <source>
        <strain evidence="5 6">CGMCC 1.13878</strain>
    </source>
</reference>
<sequence length="272" mass="31902">MRCLILIFLCCLPSIVKAQTNCDLYKDRAHKTACQLYWKAIEYNQGSNKSQELFQQSLQACPTFGPSLHEMSVPYLKRGDFYNWKQLMDRAVKADPIWLSDRGWCLFKFLHDYKNSFNDLKRLYDINKGQPGYSGDGDYDLRIVMALNQRQMGNYSTALAYFKECITDNEKKNGVGLFDYLHLGVTRMMVKDYKGAITDLDRETKKYEKLADTYYYLGLCYKKLGQRKNAFNSFTKAYSLFTKTGYHRNDPYCEEPDKVYLSDIENELKTFK</sequence>
<dbReference type="RefSeq" id="WP_191177320.1">
    <property type="nucleotide sequence ID" value="NZ_JACWMW010000006.1"/>
</dbReference>